<dbReference type="Gene3D" id="3.30.40.10">
    <property type="entry name" value="Zinc/RING finger domain, C3HC4 (zinc finger)"/>
    <property type="match status" value="1"/>
</dbReference>
<evidence type="ECO:0000313" key="9">
    <source>
        <dbReference type="WBParaSite" id="nRc.2.0.1.t37669-RA"/>
    </source>
</evidence>
<dbReference type="InterPro" id="IPR045098">
    <property type="entry name" value="Fyv10_fam"/>
</dbReference>
<protein>
    <submittedName>
        <fullName evidence="9">RING-Gid-type domain-containing protein</fullName>
    </submittedName>
</protein>
<dbReference type="SUPFAM" id="SSF57850">
    <property type="entry name" value="RING/U-box"/>
    <property type="match status" value="1"/>
</dbReference>
<dbReference type="Proteomes" id="UP000887565">
    <property type="component" value="Unplaced"/>
</dbReference>
<dbReference type="GO" id="GO:0061630">
    <property type="term" value="F:ubiquitin protein ligase activity"/>
    <property type="evidence" value="ECO:0007669"/>
    <property type="project" value="InterPro"/>
</dbReference>
<dbReference type="OMA" id="NDACAMM"/>
<evidence type="ECO:0000259" key="7">
    <source>
        <dbReference type="PROSITE" id="PS51867"/>
    </source>
</evidence>
<evidence type="ECO:0000313" key="8">
    <source>
        <dbReference type="Proteomes" id="UP000887565"/>
    </source>
</evidence>
<accession>A0A915KIE4</accession>
<reference evidence="9" key="1">
    <citation type="submission" date="2022-11" db="UniProtKB">
        <authorList>
            <consortium name="WormBaseParasite"/>
        </authorList>
    </citation>
    <scope>IDENTIFICATION</scope>
</reference>
<dbReference type="InterPro" id="IPR027370">
    <property type="entry name" value="Znf-RING_euk"/>
</dbReference>
<dbReference type="GO" id="GO:0043161">
    <property type="term" value="P:proteasome-mediated ubiquitin-dependent protein catabolic process"/>
    <property type="evidence" value="ECO:0007669"/>
    <property type="project" value="InterPro"/>
</dbReference>
<keyword evidence="3" id="KW-0479">Metal-binding</keyword>
<evidence type="ECO:0000256" key="5">
    <source>
        <dbReference type="ARBA" id="ARBA00022833"/>
    </source>
</evidence>
<dbReference type="PROSITE" id="PS51867">
    <property type="entry name" value="ZF_RING_GID"/>
    <property type="match status" value="1"/>
</dbReference>
<feature type="zinc finger region" description="RING-Gid-type" evidence="6">
    <location>
        <begin position="104"/>
        <end position="145"/>
    </location>
</feature>
<dbReference type="GO" id="GO:0034657">
    <property type="term" value="C:GID complex"/>
    <property type="evidence" value="ECO:0007669"/>
    <property type="project" value="TreeGrafter"/>
</dbReference>
<dbReference type="Pfam" id="PF10607">
    <property type="entry name" value="CTLH"/>
    <property type="match status" value="1"/>
</dbReference>
<keyword evidence="8" id="KW-1185">Reference proteome</keyword>
<dbReference type="WBParaSite" id="nRc.2.0.1.t37669-RA">
    <property type="protein sequence ID" value="nRc.2.0.1.t37669-RA"/>
    <property type="gene ID" value="nRc.2.0.1.g37669"/>
</dbReference>
<keyword evidence="4 6" id="KW-0863">Zinc-finger</keyword>
<dbReference type="InterPro" id="IPR024964">
    <property type="entry name" value="CTLH/CRA"/>
</dbReference>
<dbReference type="PANTHER" id="PTHR12170:SF3">
    <property type="entry name" value="GH10162P"/>
    <property type="match status" value="1"/>
</dbReference>
<evidence type="ECO:0000256" key="1">
    <source>
        <dbReference type="ARBA" id="ARBA00004496"/>
    </source>
</evidence>
<evidence type="ECO:0000256" key="4">
    <source>
        <dbReference type="ARBA" id="ARBA00022771"/>
    </source>
</evidence>
<comment type="subcellular location">
    <subcellularLocation>
        <location evidence="1">Cytoplasm</location>
    </subcellularLocation>
</comment>
<evidence type="ECO:0000256" key="2">
    <source>
        <dbReference type="ARBA" id="ARBA00022490"/>
    </source>
</evidence>
<dbReference type="InterPro" id="IPR044063">
    <property type="entry name" value="ZF_RING_GID"/>
</dbReference>
<dbReference type="GO" id="GO:0005634">
    <property type="term" value="C:nucleus"/>
    <property type="evidence" value="ECO:0007669"/>
    <property type="project" value="TreeGrafter"/>
</dbReference>
<keyword evidence="2" id="KW-0963">Cytoplasm</keyword>
<dbReference type="PANTHER" id="PTHR12170">
    <property type="entry name" value="MACROPHAGE ERYTHROBLAST ATTACHER-RELATED"/>
    <property type="match status" value="1"/>
</dbReference>
<keyword evidence="5" id="KW-0862">Zinc</keyword>
<name>A0A915KIE4_ROMCU</name>
<evidence type="ECO:0000256" key="3">
    <source>
        <dbReference type="ARBA" id="ARBA00022723"/>
    </source>
</evidence>
<proteinExistence type="predicted"/>
<evidence type="ECO:0000256" key="6">
    <source>
        <dbReference type="PROSITE-ProRule" id="PRU01215"/>
    </source>
</evidence>
<dbReference type="InterPro" id="IPR013083">
    <property type="entry name" value="Znf_RING/FYVE/PHD"/>
</dbReference>
<dbReference type="AlphaFoldDB" id="A0A915KIE4"/>
<organism evidence="8 9">
    <name type="scientific">Romanomermis culicivorax</name>
    <name type="common">Nematode worm</name>
    <dbReference type="NCBI Taxonomy" id="13658"/>
    <lineage>
        <taxon>Eukaryota</taxon>
        <taxon>Metazoa</taxon>
        <taxon>Ecdysozoa</taxon>
        <taxon>Nematoda</taxon>
        <taxon>Enoplea</taxon>
        <taxon>Dorylaimia</taxon>
        <taxon>Mermithida</taxon>
        <taxon>Mermithoidea</taxon>
        <taxon>Mermithidae</taxon>
        <taxon>Romanomermis</taxon>
    </lineage>
</organism>
<dbReference type="Pfam" id="PF13445">
    <property type="entry name" value="zf-RING_UBOX"/>
    <property type="match status" value="1"/>
</dbReference>
<feature type="domain" description="RING-Gid-type" evidence="7">
    <location>
        <begin position="104"/>
        <end position="145"/>
    </location>
</feature>
<dbReference type="GO" id="GO:0008270">
    <property type="term" value="F:zinc ion binding"/>
    <property type="evidence" value="ECO:0007669"/>
    <property type="project" value="UniProtKB-KW"/>
</dbReference>
<dbReference type="FunFam" id="3.30.40.10:FF:000143">
    <property type="entry name" value="Regulator of gluconeogenesis Rmd5"/>
    <property type="match status" value="1"/>
</dbReference>
<dbReference type="GO" id="GO:0005737">
    <property type="term" value="C:cytoplasm"/>
    <property type="evidence" value="ECO:0007669"/>
    <property type="project" value="UniProtKB-SubCell"/>
</dbReference>
<sequence length="159" mass="17810">MGALLYISKGLEHSPYKDLRDSALWNQLCALFVNDACAMMGLSTKSPLSIILNTGAKALPALLNIKQIMQQRQVMGMWSHNDELPASISIELDSENRYHSVFSCPILRQQTTDKNPPMRLQCGHVISREALQKLASNNKLKCPYCPQESVVADAKQLYF</sequence>